<dbReference type="EMBL" id="BSPX01000034">
    <property type="protein sequence ID" value="GLT22900.1"/>
    <property type="molecule type" value="Genomic_DNA"/>
</dbReference>
<dbReference type="PRINTS" id="PR00420">
    <property type="entry name" value="RNGMNOXGNASE"/>
</dbReference>
<sequence>MRKISIIGGGQAGLLLGFALLDKGYSVSLYTDRSPEQVLNSRIPSTAFLFESTLATERELGLNFWEDLVPYGEGMHVDFRGPDGSIGLTVQGRLGDLQGQALDQRTKFSRWLQEFPRRGGKLVIQAVSVADLEKIAAESDLTMVAAGKGQINAFFARDDERSVHSAPPRNLAAMLLTGPKLTGDHPWKRVPFRPLRFNFIAGVGEYFSLPFYTHTRGECRSFLFEAIPGGPMDRFQDARDGHELLEIARQVIAEFAPDDLHHMEGAELTDEDAWLKGAFVPTVRKPIGQLPSGACVMAIGDTAVLNDPIAGQGSNNAARMVRHLVARIVANGNAAFDAAWMKDTFETFWDESASYTTAFTNALLNPPGEPVMTVLGAASQHPPVADAFMRCFDNPRNYWPWIADLDEARRFVAERTEERCAA</sequence>
<gene>
    <name evidence="2" type="ORF">GCM10007933_23610</name>
</gene>
<accession>A0ABQ6FBC0</accession>
<proteinExistence type="predicted"/>
<dbReference type="SUPFAM" id="SSF51905">
    <property type="entry name" value="FAD/NAD(P)-binding domain"/>
    <property type="match status" value="1"/>
</dbReference>
<dbReference type="Proteomes" id="UP001157167">
    <property type="component" value="Unassembled WGS sequence"/>
</dbReference>
<dbReference type="InterPro" id="IPR036188">
    <property type="entry name" value="FAD/NAD-bd_sf"/>
</dbReference>
<dbReference type="RefSeq" id="WP_284188174.1">
    <property type="nucleotide sequence ID" value="NZ_BSPX01000034.1"/>
</dbReference>
<feature type="domain" description="Styrene monooxygenase StyA putative substrate binding" evidence="1">
    <location>
        <begin position="147"/>
        <end position="258"/>
    </location>
</feature>
<dbReference type="Gene3D" id="3.30.9.40">
    <property type="match status" value="1"/>
</dbReference>
<protein>
    <recommendedName>
        <fullName evidence="1">Styrene monooxygenase StyA putative substrate binding domain-containing protein</fullName>
    </recommendedName>
</protein>
<evidence type="ECO:0000313" key="3">
    <source>
        <dbReference type="Proteomes" id="UP001157167"/>
    </source>
</evidence>
<evidence type="ECO:0000313" key="2">
    <source>
        <dbReference type="EMBL" id="GLT22900.1"/>
    </source>
</evidence>
<name>A0ABQ6FBC0_9RHOO</name>
<dbReference type="InterPro" id="IPR041654">
    <property type="entry name" value="StyA_sbd"/>
</dbReference>
<dbReference type="Pfam" id="PF17885">
    <property type="entry name" value="Smoa_sbd"/>
    <property type="match status" value="1"/>
</dbReference>
<evidence type="ECO:0000259" key="1">
    <source>
        <dbReference type="Pfam" id="PF17885"/>
    </source>
</evidence>
<dbReference type="Gene3D" id="6.10.250.650">
    <property type="match status" value="1"/>
</dbReference>
<reference evidence="3" key="1">
    <citation type="journal article" date="2019" name="Int. J. Syst. Evol. Microbiol.">
        <title>The Global Catalogue of Microorganisms (GCM) 10K type strain sequencing project: providing services to taxonomists for standard genome sequencing and annotation.</title>
        <authorList>
            <consortium name="The Broad Institute Genomics Platform"/>
            <consortium name="The Broad Institute Genome Sequencing Center for Infectious Disease"/>
            <person name="Wu L."/>
            <person name="Ma J."/>
        </authorList>
    </citation>
    <scope>NUCLEOTIDE SEQUENCE [LARGE SCALE GENOMIC DNA]</scope>
    <source>
        <strain evidence="3">NBRC 102407</strain>
    </source>
</reference>
<dbReference type="Gene3D" id="3.50.50.60">
    <property type="entry name" value="FAD/NAD(P)-binding domain"/>
    <property type="match status" value="2"/>
</dbReference>
<organism evidence="2 3">
    <name type="scientific">Zoogloea oryzae</name>
    <dbReference type="NCBI Taxonomy" id="310767"/>
    <lineage>
        <taxon>Bacteria</taxon>
        <taxon>Pseudomonadati</taxon>
        <taxon>Pseudomonadota</taxon>
        <taxon>Betaproteobacteria</taxon>
        <taxon>Rhodocyclales</taxon>
        <taxon>Zoogloeaceae</taxon>
        <taxon>Zoogloea</taxon>
    </lineage>
</organism>
<keyword evidence="3" id="KW-1185">Reference proteome</keyword>
<comment type="caution">
    <text evidence="2">The sequence shown here is derived from an EMBL/GenBank/DDBJ whole genome shotgun (WGS) entry which is preliminary data.</text>
</comment>